<protein>
    <submittedName>
        <fullName evidence="1">Uncharacterized protein</fullName>
    </submittedName>
</protein>
<evidence type="ECO:0000313" key="1">
    <source>
        <dbReference type="EMBL" id="KKN72611.1"/>
    </source>
</evidence>
<reference evidence="1" key="1">
    <citation type="journal article" date="2015" name="Nature">
        <title>Complex archaea that bridge the gap between prokaryotes and eukaryotes.</title>
        <authorList>
            <person name="Spang A."/>
            <person name="Saw J.H."/>
            <person name="Jorgensen S.L."/>
            <person name="Zaremba-Niedzwiedzka K."/>
            <person name="Martijn J."/>
            <person name="Lind A.E."/>
            <person name="van Eijk R."/>
            <person name="Schleper C."/>
            <person name="Guy L."/>
            <person name="Ettema T.J."/>
        </authorList>
    </citation>
    <scope>NUCLEOTIDE SEQUENCE</scope>
</reference>
<dbReference type="EMBL" id="LAZR01000358">
    <property type="protein sequence ID" value="KKN72611.1"/>
    <property type="molecule type" value="Genomic_DNA"/>
</dbReference>
<sequence>MTVGATGSVTDTLEFDAATGNFPWIIHISGDVFAIAYTGPGGGWLCTVTIDSDGEIGDTVVDTLEFDASRAATPTIVKVSGNIYAIAYDGVDSDGWVCTVDIDSSGNIGDTVVDSHEFEAGEGHYPFIIHISGTVFVIAYHDANRDGWLKTLNINADGTIDASPEIESLEFDTTEGAMPRIILVSGNIYAIAYQGIATLPTRRGIVATVSITNAGAIGDTVIDSLIFEAGGANGLRTSIAHLSGSIFVIACCIATSSTGKIYTVDIDGVGTIGNSVLGTLTYDTVSRVPSLIKRAANLFAVAYQGVDFDGWLKTFQVSPDGTISAVLASAEFDNADCNDPVVINRPGSLRVYAIAYSGPQSDGFLKTFVIASGTVWNEFIFPSDAVARPSSIRHIFRPGLFVMQAGLGALGFDIDIAKTAVRSELDTAKTPDGTVKEQIDKAVKQPDIIPTISDIPAGFDAPQVSKLPPELQNIIEVQRRRARVTEVRRQLAGNLPPGERILLERELVELMRA</sequence>
<name>A0A0F9VGG6_9ZZZZ</name>
<proteinExistence type="predicted"/>
<gene>
    <name evidence="1" type="ORF">LCGC14_0408530</name>
</gene>
<comment type="caution">
    <text evidence="1">The sequence shown here is derived from an EMBL/GenBank/DDBJ whole genome shotgun (WGS) entry which is preliminary data.</text>
</comment>
<dbReference type="AlphaFoldDB" id="A0A0F9VGG6"/>
<accession>A0A0F9VGG6</accession>
<organism evidence="1">
    <name type="scientific">marine sediment metagenome</name>
    <dbReference type="NCBI Taxonomy" id="412755"/>
    <lineage>
        <taxon>unclassified sequences</taxon>
        <taxon>metagenomes</taxon>
        <taxon>ecological metagenomes</taxon>
    </lineage>
</organism>